<feature type="region of interest" description="Disordered" evidence="2">
    <location>
        <begin position="65"/>
        <end position="85"/>
    </location>
</feature>
<feature type="transmembrane region" description="Helical" evidence="3">
    <location>
        <begin position="12"/>
        <end position="30"/>
    </location>
</feature>
<dbReference type="Pfam" id="PF13639">
    <property type="entry name" value="zf-RING_2"/>
    <property type="match status" value="1"/>
</dbReference>
<dbReference type="Proteomes" id="UP000009328">
    <property type="component" value="Unassembled WGS sequence"/>
</dbReference>
<protein>
    <submittedName>
        <fullName evidence="5">Membrane protein</fullName>
    </submittedName>
</protein>
<sequence length="221" mass="25960">MSDLLTFYDFRVLIPIGIAASVAYLGIYIWKYLIVWPIKTFLSLRFVILFFKAIVNPFKIKQYPPPYKPNKKRNSNKKTKANGTNEVQGKIVKRSQVDQYIFNQSTLNATANSIFSPEFQYCEELTRDALFEKYPDHAKKRELCSICIENLHSKDLLLLLPCDHVYHRDCLHDFKRTLQTTNSNQVVMVRCPTCQLNLVRLYQYYIDHGLDFKEVKFDNKG</sequence>
<keyword evidence="6" id="KW-1185">Reference proteome</keyword>
<dbReference type="GO" id="GO:0008270">
    <property type="term" value="F:zinc ion binding"/>
    <property type="evidence" value="ECO:0007669"/>
    <property type="project" value="UniProtKB-KW"/>
</dbReference>
<evidence type="ECO:0000313" key="5">
    <source>
        <dbReference type="EMBL" id="CCH45970.1"/>
    </source>
</evidence>
<gene>
    <name evidence="5" type="ORF">BN7_5557</name>
</gene>
<evidence type="ECO:0000256" key="1">
    <source>
        <dbReference type="PROSITE-ProRule" id="PRU00175"/>
    </source>
</evidence>
<evidence type="ECO:0000313" key="6">
    <source>
        <dbReference type="Proteomes" id="UP000009328"/>
    </source>
</evidence>
<evidence type="ECO:0000256" key="2">
    <source>
        <dbReference type="SAM" id="MobiDB-lite"/>
    </source>
</evidence>
<comment type="caution">
    <text evidence="5">The sequence shown here is derived from an EMBL/GenBank/DDBJ whole genome shotgun (WGS) entry which is preliminary data.</text>
</comment>
<reference evidence="5 6" key="1">
    <citation type="journal article" date="2012" name="Eukaryot. Cell">
        <title>Draft genome sequence of Wickerhamomyces ciferrii NRRL Y-1031 F-60-10.</title>
        <authorList>
            <person name="Schneider J."/>
            <person name="Andrea H."/>
            <person name="Blom J."/>
            <person name="Jaenicke S."/>
            <person name="Ruckert C."/>
            <person name="Schorsch C."/>
            <person name="Szczepanowski R."/>
            <person name="Farwick M."/>
            <person name="Goesmann A."/>
            <person name="Puhler A."/>
            <person name="Schaffer S."/>
            <person name="Tauch A."/>
            <person name="Kohler T."/>
            <person name="Brinkrolf K."/>
        </authorList>
    </citation>
    <scope>NUCLEOTIDE SEQUENCE [LARGE SCALE GENOMIC DNA]</scope>
    <source>
        <strain evidence="6">ATCC 14091 / BCRC 22168 / CBS 111 / JCM 3599 / NBRC 0793 / NRRL Y-1031 F-60-10</strain>
    </source>
</reference>
<feature type="compositionally biased region" description="Basic residues" evidence="2">
    <location>
        <begin position="69"/>
        <end position="80"/>
    </location>
</feature>
<feature type="domain" description="RING-type" evidence="4">
    <location>
        <begin position="144"/>
        <end position="195"/>
    </location>
</feature>
<evidence type="ECO:0000259" key="4">
    <source>
        <dbReference type="PROSITE" id="PS50089"/>
    </source>
</evidence>
<keyword evidence="3" id="KW-0472">Membrane</keyword>
<dbReference type="InterPro" id="IPR001841">
    <property type="entry name" value="Znf_RING"/>
</dbReference>
<keyword evidence="1" id="KW-0862">Zinc</keyword>
<organism evidence="5 6">
    <name type="scientific">Wickerhamomyces ciferrii (strain ATCC 14091 / BCRC 22168 / CBS 111 / JCM 3599 / NBRC 0793 / NRRL Y-1031 F-60-10)</name>
    <name type="common">Yeast</name>
    <name type="synonym">Pichia ciferrii</name>
    <dbReference type="NCBI Taxonomy" id="1206466"/>
    <lineage>
        <taxon>Eukaryota</taxon>
        <taxon>Fungi</taxon>
        <taxon>Dikarya</taxon>
        <taxon>Ascomycota</taxon>
        <taxon>Saccharomycotina</taxon>
        <taxon>Saccharomycetes</taxon>
        <taxon>Phaffomycetales</taxon>
        <taxon>Wickerhamomycetaceae</taxon>
        <taxon>Wickerhamomyces</taxon>
    </lineage>
</organism>
<dbReference type="AlphaFoldDB" id="K0KL54"/>
<dbReference type="SUPFAM" id="SSF57850">
    <property type="entry name" value="RING/U-box"/>
    <property type="match status" value="1"/>
</dbReference>
<dbReference type="STRING" id="1206466.K0KL54"/>
<keyword evidence="3" id="KW-1133">Transmembrane helix</keyword>
<feature type="transmembrane region" description="Helical" evidence="3">
    <location>
        <begin position="36"/>
        <end position="55"/>
    </location>
</feature>
<dbReference type="PROSITE" id="PS50089">
    <property type="entry name" value="ZF_RING_2"/>
    <property type="match status" value="1"/>
</dbReference>
<name>K0KL54_WICCF</name>
<dbReference type="Gene3D" id="3.30.40.10">
    <property type="entry name" value="Zinc/RING finger domain, C3HC4 (zinc finger)"/>
    <property type="match status" value="1"/>
</dbReference>
<proteinExistence type="predicted"/>
<keyword evidence="3" id="KW-0812">Transmembrane</keyword>
<keyword evidence="1" id="KW-0863">Zinc-finger</keyword>
<accession>K0KL54</accession>
<dbReference type="EMBL" id="CAIF01000220">
    <property type="protein sequence ID" value="CCH45970.1"/>
    <property type="molecule type" value="Genomic_DNA"/>
</dbReference>
<evidence type="ECO:0000256" key="3">
    <source>
        <dbReference type="SAM" id="Phobius"/>
    </source>
</evidence>
<dbReference type="InParanoid" id="K0KL54"/>
<keyword evidence="1" id="KW-0479">Metal-binding</keyword>
<dbReference type="HOGENOM" id="CLU_1251538_0_0_1"/>
<dbReference type="SMART" id="SM00184">
    <property type="entry name" value="RING"/>
    <property type="match status" value="1"/>
</dbReference>
<dbReference type="InterPro" id="IPR013083">
    <property type="entry name" value="Znf_RING/FYVE/PHD"/>
</dbReference>